<evidence type="ECO:0000256" key="9">
    <source>
        <dbReference type="SAM" id="MobiDB-lite"/>
    </source>
</evidence>
<evidence type="ECO:0000313" key="13">
    <source>
        <dbReference type="Proteomes" id="UP001239445"/>
    </source>
</evidence>
<evidence type="ECO:0000256" key="1">
    <source>
        <dbReference type="ARBA" id="ARBA00004123"/>
    </source>
</evidence>
<dbReference type="GO" id="GO:0008270">
    <property type="term" value="F:zinc ion binding"/>
    <property type="evidence" value="ECO:0007669"/>
    <property type="project" value="UniProtKB-KW"/>
</dbReference>
<evidence type="ECO:0000256" key="5">
    <source>
        <dbReference type="ARBA" id="ARBA00023015"/>
    </source>
</evidence>
<feature type="transmembrane region" description="Helical" evidence="10">
    <location>
        <begin position="20"/>
        <end position="44"/>
    </location>
</feature>
<evidence type="ECO:0000256" key="2">
    <source>
        <dbReference type="ARBA" id="ARBA00022723"/>
    </source>
</evidence>
<feature type="region of interest" description="Disordered" evidence="9">
    <location>
        <begin position="395"/>
        <end position="417"/>
    </location>
</feature>
<keyword evidence="4" id="KW-0862">Zinc</keyword>
<dbReference type="GO" id="GO:0005634">
    <property type="term" value="C:nucleus"/>
    <property type="evidence" value="ECO:0007669"/>
    <property type="project" value="UniProtKB-SubCell"/>
</dbReference>
<organism evidence="12 13">
    <name type="scientific">Echria macrotheca</name>
    <dbReference type="NCBI Taxonomy" id="438768"/>
    <lineage>
        <taxon>Eukaryota</taxon>
        <taxon>Fungi</taxon>
        <taxon>Dikarya</taxon>
        <taxon>Ascomycota</taxon>
        <taxon>Pezizomycotina</taxon>
        <taxon>Sordariomycetes</taxon>
        <taxon>Sordariomycetidae</taxon>
        <taxon>Sordariales</taxon>
        <taxon>Schizotheciaceae</taxon>
        <taxon>Echria</taxon>
    </lineage>
</organism>
<dbReference type="InterPro" id="IPR013087">
    <property type="entry name" value="Znf_C2H2_type"/>
</dbReference>
<dbReference type="Gene3D" id="3.30.160.60">
    <property type="entry name" value="Classic Zinc Finger"/>
    <property type="match status" value="1"/>
</dbReference>
<dbReference type="EMBL" id="MU839848">
    <property type="protein sequence ID" value="KAK1750292.1"/>
    <property type="molecule type" value="Genomic_DNA"/>
</dbReference>
<dbReference type="InterPro" id="IPR051061">
    <property type="entry name" value="Zinc_finger_trans_reg"/>
</dbReference>
<accession>A0AAJ0B513</accession>
<keyword evidence="10" id="KW-1133">Transmembrane helix</keyword>
<evidence type="ECO:0000256" key="8">
    <source>
        <dbReference type="PROSITE-ProRule" id="PRU00042"/>
    </source>
</evidence>
<keyword evidence="3 8" id="KW-0863">Zinc-finger</keyword>
<dbReference type="GO" id="GO:0006357">
    <property type="term" value="P:regulation of transcription by RNA polymerase II"/>
    <property type="evidence" value="ECO:0007669"/>
    <property type="project" value="TreeGrafter"/>
</dbReference>
<keyword evidence="10" id="KW-0472">Membrane</keyword>
<evidence type="ECO:0000256" key="3">
    <source>
        <dbReference type="ARBA" id="ARBA00022771"/>
    </source>
</evidence>
<keyword evidence="6" id="KW-0804">Transcription</keyword>
<sequence>MSTPALLARSSLGPRGLDGGSIAGAVVGAVVGALLLLCAVPFILRACRGRRGDAVFDPELAQGQSPGGRSSIDESKRLPGGLDVPAYSPASPPGPVNGLHPKSTNGHPPHHPPSLVPAVDGAHLHQGLPPPSSSPLAPALGTDQDPLSAKAQDYGQAYPTPPADEPIPPRTHQVSAGTLGKSRESTRQLSLTDSYNTTSRELTGITTHGITEEPETFDHQSTSPSHRHFPHLFGSLRKLTGRRGSERQDSKKSTTDTARSPSISTTEVLYQQERIEPVFDDVDINARGEAWSYYHDPNLISESSDAFAPVPSAPAPLTVVPPAHAAAQTLPSPSSVLGGPTPQPMVAGAVVEEPDSFSPDTYQTTTPLRAFSRQTSLLKGSELVRKDSLPPLQPIVADIGSPPIPALPSPSARPEDMMRPTNEAETLWRVNQEHMKIESPPPPVDLVYTPYMEPIGEASYMGSNPSPESDYHSPAGNYQSPPVMMPEPDYHTTPGIILNDQDFAGVDFSQVMPYGNTLEDQMVQHSYFTPPPSSGPSNQNTPDTRVSDYTGSPSPLPDVGHESTGQMDSSPRLFPCDKCNRVFDQVHKLNHHKRYHDRPHECPYAGCTMRFGTKTHLDRHINDKHLKTRKYHCTQPQCPFSRQGGKSFPRKDNWRRHMINKHHITPDSDPVEFNDDNMMMVT</sequence>
<dbReference type="Proteomes" id="UP001239445">
    <property type="component" value="Unassembled WGS sequence"/>
</dbReference>
<feature type="compositionally biased region" description="Polar residues" evidence="9">
    <location>
        <begin position="535"/>
        <end position="553"/>
    </location>
</feature>
<evidence type="ECO:0000256" key="7">
    <source>
        <dbReference type="ARBA" id="ARBA00023242"/>
    </source>
</evidence>
<dbReference type="PROSITE" id="PS00028">
    <property type="entry name" value="ZINC_FINGER_C2H2_1"/>
    <property type="match status" value="2"/>
</dbReference>
<dbReference type="PROSITE" id="PS50157">
    <property type="entry name" value="ZINC_FINGER_C2H2_2"/>
    <property type="match status" value="2"/>
</dbReference>
<comment type="caution">
    <text evidence="12">The sequence shown here is derived from an EMBL/GenBank/DDBJ whole genome shotgun (WGS) entry which is preliminary data.</text>
</comment>
<name>A0AAJ0B513_9PEZI</name>
<feature type="domain" description="C2H2-type" evidence="11">
    <location>
        <begin position="574"/>
        <end position="601"/>
    </location>
</feature>
<dbReference type="PANTHER" id="PTHR46179">
    <property type="entry name" value="ZINC FINGER PROTEIN"/>
    <property type="match status" value="1"/>
</dbReference>
<dbReference type="InterPro" id="IPR036236">
    <property type="entry name" value="Znf_C2H2_sf"/>
</dbReference>
<evidence type="ECO:0000313" key="12">
    <source>
        <dbReference type="EMBL" id="KAK1750292.1"/>
    </source>
</evidence>
<evidence type="ECO:0000256" key="6">
    <source>
        <dbReference type="ARBA" id="ARBA00023163"/>
    </source>
</evidence>
<gene>
    <name evidence="12" type="ORF">QBC47DRAFT_123976</name>
</gene>
<dbReference type="SUPFAM" id="SSF57667">
    <property type="entry name" value="beta-beta-alpha zinc fingers"/>
    <property type="match status" value="1"/>
</dbReference>
<protein>
    <recommendedName>
        <fullName evidence="11">C2H2-type domain-containing protein</fullName>
    </recommendedName>
</protein>
<keyword evidence="10" id="KW-0812">Transmembrane</keyword>
<feature type="domain" description="C2H2-type" evidence="11">
    <location>
        <begin position="600"/>
        <end position="630"/>
    </location>
</feature>
<evidence type="ECO:0000256" key="10">
    <source>
        <dbReference type="SAM" id="Phobius"/>
    </source>
</evidence>
<keyword evidence="13" id="KW-1185">Reference proteome</keyword>
<evidence type="ECO:0000256" key="4">
    <source>
        <dbReference type="ARBA" id="ARBA00022833"/>
    </source>
</evidence>
<reference evidence="12" key="1">
    <citation type="submission" date="2023-06" db="EMBL/GenBank/DDBJ databases">
        <title>Genome-scale phylogeny and comparative genomics of the fungal order Sordariales.</title>
        <authorList>
            <consortium name="Lawrence Berkeley National Laboratory"/>
            <person name="Hensen N."/>
            <person name="Bonometti L."/>
            <person name="Westerberg I."/>
            <person name="Brannstrom I.O."/>
            <person name="Guillou S."/>
            <person name="Cros-Aarteil S."/>
            <person name="Calhoun S."/>
            <person name="Haridas S."/>
            <person name="Kuo A."/>
            <person name="Mondo S."/>
            <person name="Pangilinan J."/>
            <person name="Riley R."/>
            <person name="Labutti K."/>
            <person name="Andreopoulos B."/>
            <person name="Lipzen A."/>
            <person name="Chen C."/>
            <person name="Yanf M."/>
            <person name="Daum C."/>
            <person name="Ng V."/>
            <person name="Clum A."/>
            <person name="Steindorff A."/>
            <person name="Ohm R."/>
            <person name="Martin F."/>
            <person name="Silar P."/>
            <person name="Natvig D."/>
            <person name="Lalanne C."/>
            <person name="Gautier V."/>
            <person name="Ament-Velasquez S.L."/>
            <person name="Kruys A."/>
            <person name="Hutchinson M.I."/>
            <person name="Powell A.J."/>
            <person name="Barry K."/>
            <person name="Miller A.N."/>
            <person name="Grigoriev I.V."/>
            <person name="Debuchy R."/>
            <person name="Gladieux P."/>
            <person name="Thoren M.H."/>
            <person name="Johannesson H."/>
        </authorList>
    </citation>
    <scope>NUCLEOTIDE SEQUENCE</scope>
    <source>
        <strain evidence="12">PSN4</strain>
    </source>
</reference>
<feature type="compositionally biased region" description="Polar residues" evidence="9">
    <location>
        <begin position="187"/>
        <end position="209"/>
    </location>
</feature>
<feature type="compositionally biased region" description="Pro residues" evidence="9">
    <location>
        <begin position="159"/>
        <end position="169"/>
    </location>
</feature>
<keyword evidence="2" id="KW-0479">Metal-binding</keyword>
<feature type="region of interest" description="Disordered" evidence="9">
    <location>
        <begin position="525"/>
        <end position="568"/>
    </location>
</feature>
<proteinExistence type="predicted"/>
<keyword evidence="7" id="KW-0539">Nucleus</keyword>
<dbReference type="SMART" id="SM00355">
    <property type="entry name" value="ZnF_C2H2"/>
    <property type="match status" value="3"/>
</dbReference>
<feature type="region of interest" description="Disordered" evidence="9">
    <location>
        <begin position="57"/>
        <end position="266"/>
    </location>
</feature>
<comment type="subcellular location">
    <subcellularLocation>
        <location evidence="1">Nucleus</location>
    </subcellularLocation>
</comment>
<dbReference type="AlphaFoldDB" id="A0AAJ0B513"/>
<keyword evidence="5" id="KW-0805">Transcription regulation</keyword>
<evidence type="ECO:0000259" key="11">
    <source>
        <dbReference type="PROSITE" id="PS50157"/>
    </source>
</evidence>
<dbReference type="PANTHER" id="PTHR46179:SF13">
    <property type="entry name" value="C2H2-TYPE DOMAIN-CONTAINING PROTEIN"/>
    <property type="match status" value="1"/>
</dbReference>
<feature type="compositionally biased region" description="Basic and acidic residues" evidence="9">
    <location>
        <begin position="243"/>
        <end position="254"/>
    </location>
</feature>
<feature type="compositionally biased region" description="Polar residues" evidence="9">
    <location>
        <begin position="255"/>
        <end position="266"/>
    </location>
</feature>